<evidence type="ECO:0000313" key="1">
    <source>
        <dbReference type="EMBL" id="VDN36810.1"/>
    </source>
</evidence>
<keyword evidence="2" id="KW-1185">Reference proteome</keyword>
<protein>
    <submittedName>
        <fullName evidence="1 3">Uncharacterized protein</fullName>
    </submittedName>
</protein>
<reference evidence="3" key="1">
    <citation type="submission" date="2016-06" db="UniProtKB">
        <authorList>
            <consortium name="WormBaseParasite"/>
        </authorList>
    </citation>
    <scope>IDENTIFICATION</scope>
</reference>
<evidence type="ECO:0000313" key="3">
    <source>
        <dbReference type="WBParaSite" id="GPUH_0002080801-mRNA-1"/>
    </source>
</evidence>
<dbReference type="EMBL" id="UYRT01091132">
    <property type="protein sequence ID" value="VDN36810.1"/>
    <property type="molecule type" value="Genomic_DNA"/>
</dbReference>
<dbReference type="WBParaSite" id="GPUH_0002080801-mRNA-1">
    <property type="protein sequence ID" value="GPUH_0002080801-mRNA-1"/>
    <property type="gene ID" value="GPUH_0002080801"/>
</dbReference>
<accession>A0A183EIJ2</accession>
<organism evidence="3">
    <name type="scientific">Gongylonema pulchrum</name>
    <dbReference type="NCBI Taxonomy" id="637853"/>
    <lineage>
        <taxon>Eukaryota</taxon>
        <taxon>Metazoa</taxon>
        <taxon>Ecdysozoa</taxon>
        <taxon>Nematoda</taxon>
        <taxon>Chromadorea</taxon>
        <taxon>Rhabditida</taxon>
        <taxon>Spirurina</taxon>
        <taxon>Spiruromorpha</taxon>
        <taxon>Spiruroidea</taxon>
        <taxon>Gongylonematidae</taxon>
        <taxon>Gongylonema</taxon>
    </lineage>
</organism>
<name>A0A183EIJ2_9BILA</name>
<gene>
    <name evidence="1" type="ORF">GPUH_LOCUS20783</name>
</gene>
<dbReference type="AlphaFoldDB" id="A0A183EIJ2"/>
<sequence>MRRHSELAWLPCKCKQQSPGWEYHGVGALGLQYFLQWCLFHFIRSVIEYGNRAITMHQQQQQLPPSTSSKPANTGQFDSSLSAATVAPSFLDDPPITSARFAPLYSMTARTVKEAPYTICFDVNSELRRQIAQTTFIISNDGQPAHSLLAKCGHAGHC</sequence>
<proteinExistence type="predicted"/>
<evidence type="ECO:0000313" key="2">
    <source>
        <dbReference type="Proteomes" id="UP000271098"/>
    </source>
</evidence>
<dbReference type="Proteomes" id="UP000271098">
    <property type="component" value="Unassembled WGS sequence"/>
</dbReference>
<reference evidence="1 2" key="2">
    <citation type="submission" date="2018-11" db="EMBL/GenBank/DDBJ databases">
        <authorList>
            <consortium name="Pathogen Informatics"/>
        </authorList>
    </citation>
    <scope>NUCLEOTIDE SEQUENCE [LARGE SCALE GENOMIC DNA]</scope>
</reference>